<gene>
    <name evidence="1" type="ORF">LCGC14_0909360</name>
</gene>
<evidence type="ECO:0000313" key="1">
    <source>
        <dbReference type="EMBL" id="KKN23014.1"/>
    </source>
</evidence>
<organism evidence="1">
    <name type="scientific">marine sediment metagenome</name>
    <dbReference type="NCBI Taxonomy" id="412755"/>
    <lineage>
        <taxon>unclassified sequences</taxon>
        <taxon>metagenomes</taxon>
        <taxon>ecological metagenomes</taxon>
    </lineage>
</organism>
<accession>A0A0F9NYS6</accession>
<name>A0A0F9NYS6_9ZZZZ</name>
<sequence length="65" mass="7400">MTNHLDTKNLSVTSMLMREPDLYGQVRVETSSRVFAKAHKRLWCAVAQPVYGAVVTRIRQRDPIG</sequence>
<proteinExistence type="predicted"/>
<dbReference type="AlphaFoldDB" id="A0A0F9NYS6"/>
<reference evidence="1" key="1">
    <citation type="journal article" date="2015" name="Nature">
        <title>Complex archaea that bridge the gap between prokaryotes and eukaryotes.</title>
        <authorList>
            <person name="Spang A."/>
            <person name="Saw J.H."/>
            <person name="Jorgensen S.L."/>
            <person name="Zaremba-Niedzwiedzka K."/>
            <person name="Martijn J."/>
            <person name="Lind A.E."/>
            <person name="van Eijk R."/>
            <person name="Schleper C."/>
            <person name="Guy L."/>
            <person name="Ettema T.J."/>
        </authorList>
    </citation>
    <scope>NUCLEOTIDE SEQUENCE</scope>
</reference>
<comment type="caution">
    <text evidence="1">The sequence shown here is derived from an EMBL/GenBank/DDBJ whole genome shotgun (WGS) entry which is preliminary data.</text>
</comment>
<protein>
    <submittedName>
        <fullName evidence="1">Uncharacterized protein</fullName>
    </submittedName>
</protein>
<dbReference type="EMBL" id="LAZR01003012">
    <property type="protein sequence ID" value="KKN23014.1"/>
    <property type="molecule type" value="Genomic_DNA"/>
</dbReference>